<dbReference type="CDD" id="cd02947">
    <property type="entry name" value="TRX_family"/>
    <property type="match status" value="1"/>
</dbReference>
<evidence type="ECO:0000259" key="2">
    <source>
        <dbReference type="PROSITE" id="PS51352"/>
    </source>
</evidence>
<dbReference type="PROSITE" id="PS51352">
    <property type="entry name" value="THIOREDOXIN_2"/>
    <property type="match status" value="1"/>
</dbReference>
<protein>
    <recommendedName>
        <fullName evidence="2">Thioredoxin domain-containing protein</fullName>
    </recommendedName>
</protein>
<organism evidence="3">
    <name type="scientific">Attheya septentrionalis</name>
    <dbReference type="NCBI Taxonomy" id="420275"/>
    <lineage>
        <taxon>Eukaryota</taxon>
        <taxon>Sar</taxon>
        <taxon>Stramenopiles</taxon>
        <taxon>Ochrophyta</taxon>
        <taxon>Bacillariophyta</taxon>
        <taxon>Coscinodiscophyceae</taxon>
        <taxon>Chaetocerotophycidae</taxon>
        <taxon>Chaetocerotales</taxon>
        <taxon>Attheyaceae</taxon>
        <taxon>Attheya</taxon>
    </lineage>
</organism>
<proteinExistence type="predicted"/>
<keyword evidence="1" id="KW-1015">Disulfide bond</keyword>
<dbReference type="InterPro" id="IPR013766">
    <property type="entry name" value="Thioredoxin_domain"/>
</dbReference>
<evidence type="ECO:0000313" key="3">
    <source>
        <dbReference type="EMBL" id="CAD9815750.1"/>
    </source>
</evidence>
<reference evidence="3" key="1">
    <citation type="submission" date="2021-01" db="EMBL/GenBank/DDBJ databases">
        <authorList>
            <person name="Corre E."/>
            <person name="Pelletier E."/>
            <person name="Niang G."/>
            <person name="Scheremetjew M."/>
            <person name="Finn R."/>
            <person name="Kale V."/>
            <person name="Holt S."/>
            <person name="Cochrane G."/>
            <person name="Meng A."/>
            <person name="Brown T."/>
            <person name="Cohen L."/>
        </authorList>
    </citation>
    <scope>NUCLEOTIDE SEQUENCE</scope>
    <source>
        <strain evidence="3">CCMP2084</strain>
    </source>
</reference>
<sequence length="135" mass="14827">MASVARIAMRQMSRSSTSKLASSSLTRRTMASVTLSDEDAVEKFRSLNSKSVLYFTATWCPPCKAIAPIYEKLSEDYSDVAFGKVDVDANSDSALDFEVRSVPTFVLFDGETAVHKFSGADANQLEEEIKKLIAK</sequence>
<evidence type="ECO:0000256" key="1">
    <source>
        <dbReference type="ARBA" id="ARBA00023157"/>
    </source>
</evidence>
<gene>
    <name evidence="3" type="ORF">ASEP1449_LOCUS7576</name>
</gene>
<dbReference type="PRINTS" id="PR00421">
    <property type="entry name" value="THIOREDOXIN"/>
</dbReference>
<name>A0A7S2UE67_9STRA</name>
<dbReference type="AlphaFoldDB" id="A0A7S2UE67"/>
<accession>A0A7S2UE67</accession>
<dbReference type="InterPro" id="IPR036249">
    <property type="entry name" value="Thioredoxin-like_sf"/>
</dbReference>
<dbReference type="EMBL" id="HBHQ01011316">
    <property type="protein sequence ID" value="CAD9815750.1"/>
    <property type="molecule type" value="Transcribed_RNA"/>
</dbReference>
<feature type="domain" description="Thioredoxin" evidence="2">
    <location>
        <begin position="24"/>
        <end position="134"/>
    </location>
</feature>
<dbReference type="SUPFAM" id="SSF52833">
    <property type="entry name" value="Thioredoxin-like"/>
    <property type="match status" value="1"/>
</dbReference>
<dbReference type="InterPro" id="IPR017937">
    <property type="entry name" value="Thioredoxin_CS"/>
</dbReference>
<dbReference type="Gene3D" id="3.40.30.10">
    <property type="entry name" value="Glutaredoxin"/>
    <property type="match status" value="1"/>
</dbReference>
<dbReference type="PROSITE" id="PS00194">
    <property type="entry name" value="THIOREDOXIN_1"/>
    <property type="match status" value="1"/>
</dbReference>
<dbReference type="Pfam" id="PF00085">
    <property type="entry name" value="Thioredoxin"/>
    <property type="match status" value="1"/>
</dbReference>
<dbReference type="PANTHER" id="PTHR46115">
    <property type="entry name" value="THIOREDOXIN-LIKE PROTEIN 1"/>
    <property type="match status" value="1"/>
</dbReference>